<feature type="chain" id="PRO_5003478060" description="DUF4294 domain-containing protein" evidence="1">
    <location>
        <begin position="21"/>
        <end position="190"/>
    </location>
</feature>
<dbReference type="Pfam" id="PF14127">
    <property type="entry name" value="DUF4294"/>
    <property type="match status" value="1"/>
</dbReference>
<accession>G5HAX8</accession>
<dbReference type="AlphaFoldDB" id="G5HAX8"/>
<dbReference type="RefSeq" id="WP_009134599.1">
    <property type="nucleotide sequence ID" value="NZ_CP102250.1"/>
</dbReference>
<feature type="signal peptide" evidence="1">
    <location>
        <begin position="1"/>
        <end position="20"/>
    </location>
</feature>
<dbReference type="EMBL" id="ADLD01000013">
    <property type="protein sequence ID" value="EHB91744.1"/>
    <property type="molecule type" value="Genomic_DNA"/>
</dbReference>
<protein>
    <recommendedName>
        <fullName evidence="4">DUF4294 domain-containing protein</fullName>
    </recommendedName>
</protein>
<keyword evidence="1" id="KW-0732">Signal</keyword>
<gene>
    <name evidence="2" type="ORF">HMPREF9450_01793</name>
</gene>
<organism evidence="2 3">
    <name type="scientific">Alistipes indistinctus YIT 12060</name>
    <dbReference type="NCBI Taxonomy" id="742725"/>
    <lineage>
        <taxon>Bacteria</taxon>
        <taxon>Pseudomonadati</taxon>
        <taxon>Bacteroidota</taxon>
        <taxon>Bacteroidia</taxon>
        <taxon>Bacteroidales</taxon>
        <taxon>Rikenellaceae</taxon>
        <taxon>Alistipes</taxon>
    </lineage>
</organism>
<evidence type="ECO:0000313" key="2">
    <source>
        <dbReference type="EMBL" id="EHB91744.1"/>
    </source>
</evidence>
<name>G5HAX8_9BACT</name>
<dbReference type="STRING" id="742725.HMPREF9450_01793"/>
<sequence>MKPLLVILFALSLSAPALHAQERGIYTRITQEVIHGDTVTVAELMPVFVFPRKIDTRRFAKLVENLKKVYPIAKEANRLLQEMEKHMGTLKTKREQQLFTKAMERKLKEQYAPVLRRMTFSQGKLLIKLIDRETGQTSYALVKELRNGFSAFLWQGVGRLFGMNLKDTYDPTGDDEFIEILIRLYEAGYL</sequence>
<reference evidence="2 3" key="1">
    <citation type="submission" date="2011-08" db="EMBL/GenBank/DDBJ databases">
        <title>The Genome Sequence of Alistipes indistinctus YIT 12060.</title>
        <authorList>
            <consortium name="The Broad Institute Genome Sequencing Platform"/>
            <person name="Earl A."/>
            <person name="Ward D."/>
            <person name="Feldgarden M."/>
            <person name="Gevers D."/>
            <person name="Morotomi M."/>
            <person name="Young S.K."/>
            <person name="Zeng Q."/>
            <person name="Gargeya S."/>
            <person name="Fitzgerald M."/>
            <person name="Haas B."/>
            <person name="Abouelleil A."/>
            <person name="Alvarado L."/>
            <person name="Arachchi H.M."/>
            <person name="Berlin A."/>
            <person name="Brown A."/>
            <person name="Chapman S.B."/>
            <person name="Chen Z."/>
            <person name="Dunbar C."/>
            <person name="Freedman E."/>
            <person name="Gearin G."/>
            <person name="Gellesch M."/>
            <person name="Goldberg J."/>
            <person name="Griggs A."/>
            <person name="Gujja S."/>
            <person name="Heiman D."/>
            <person name="Howarth C."/>
            <person name="Larson L."/>
            <person name="Lui A."/>
            <person name="MacDonald P.J.P."/>
            <person name="Montmayeur A."/>
            <person name="Murphy C."/>
            <person name="Neiman D."/>
            <person name="Pearson M."/>
            <person name="Priest M."/>
            <person name="Roberts A."/>
            <person name="Saif S."/>
            <person name="Shea T."/>
            <person name="Shenoy N."/>
            <person name="Sisk P."/>
            <person name="Stolte C."/>
            <person name="Sykes S."/>
            <person name="Wortman J."/>
            <person name="Nusbaum C."/>
            <person name="Birren B."/>
        </authorList>
    </citation>
    <scope>NUCLEOTIDE SEQUENCE [LARGE SCALE GENOMIC DNA]</scope>
    <source>
        <strain evidence="2 3">YIT 12060</strain>
    </source>
</reference>
<evidence type="ECO:0008006" key="4">
    <source>
        <dbReference type="Google" id="ProtNLM"/>
    </source>
</evidence>
<evidence type="ECO:0000313" key="3">
    <source>
        <dbReference type="Proteomes" id="UP000006008"/>
    </source>
</evidence>
<dbReference type="InterPro" id="IPR025636">
    <property type="entry name" value="DUF4294"/>
</dbReference>
<keyword evidence="3" id="KW-1185">Reference proteome</keyword>
<dbReference type="GeneID" id="92815180"/>
<dbReference type="eggNOG" id="ENOG502Z7JA">
    <property type="taxonomic scope" value="Bacteria"/>
</dbReference>
<dbReference type="HOGENOM" id="CLU_089286_1_0_10"/>
<dbReference type="PATRIC" id="fig|742725.3.peg.1887"/>
<comment type="caution">
    <text evidence="2">The sequence shown here is derived from an EMBL/GenBank/DDBJ whole genome shotgun (WGS) entry which is preliminary data.</text>
</comment>
<evidence type="ECO:0000256" key="1">
    <source>
        <dbReference type="SAM" id="SignalP"/>
    </source>
</evidence>
<dbReference type="OrthoDB" id="1491885at2"/>
<proteinExistence type="predicted"/>
<dbReference type="Proteomes" id="UP000006008">
    <property type="component" value="Unassembled WGS sequence"/>
</dbReference>